<sequence>MEMNYRQNEVDQLQEELHIEIIPGTEIMTDVGSHHFVKSEGRNHGVLVPQPSQDPHDPLNWSPFWKASTILAASSVSFSQGFSPLALAPFFPYLMVQYDRSLADVIQFTGVTILVLGFSNFICLNGIGSGPGETLQPAIIADIFFLHDRGKWNTLYWVTYLGAMVVAPVVSGALAEHGGWPNFWWLSAGLSGLSLLLVVFGFPETKWHRIHPGEEQGVPTLQRVPSKALAEHVDRDASAVELGEAKLPSAHSSVVAGNPVQHVATRSHDEYLGNGRPKQRQWHLFQANTVSGHGILQDIWLPWRMFASPIVVFASFIVSWSASNMLILNLTQSQVFGAPPYNWSTQSVGFTNFAIFVGALIGLATGGPLSDWVSARATRRNGGVREPEMRLPALIPFAFVVLLGNIIVALGYARGWPWQPIVIVGYGCAGIQLATLPSIASTYAVDSYKPAASSLFVAITVNKNLWGYGLGKFVTEWTVQSG</sequence>
<comment type="subcellular location">
    <subcellularLocation>
        <location evidence="1">Membrane</location>
        <topology evidence="1">Multi-pass membrane protein</topology>
    </subcellularLocation>
</comment>
<keyword evidence="4 5" id="KW-0472">Membrane</keyword>
<feature type="transmembrane region" description="Helical" evidence="5">
    <location>
        <begin position="350"/>
        <end position="370"/>
    </location>
</feature>
<proteinExistence type="predicted"/>
<dbReference type="SUPFAM" id="SSF103473">
    <property type="entry name" value="MFS general substrate transporter"/>
    <property type="match status" value="1"/>
</dbReference>
<keyword evidence="2 5" id="KW-0812">Transmembrane</keyword>
<feature type="transmembrane region" description="Helical" evidence="5">
    <location>
        <begin position="105"/>
        <end position="127"/>
    </location>
</feature>
<dbReference type="Pfam" id="PF07690">
    <property type="entry name" value="MFS_1"/>
    <property type="match status" value="1"/>
</dbReference>
<name>A0ABP0AM45_9PEZI</name>
<keyword evidence="3 5" id="KW-1133">Transmembrane helix</keyword>
<feature type="transmembrane region" description="Helical" evidence="5">
    <location>
        <begin position="183"/>
        <end position="202"/>
    </location>
</feature>
<evidence type="ECO:0000256" key="4">
    <source>
        <dbReference type="ARBA" id="ARBA00023136"/>
    </source>
</evidence>
<feature type="transmembrane region" description="Helical" evidence="5">
    <location>
        <begin position="391"/>
        <end position="412"/>
    </location>
</feature>
<accession>A0ABP0AM45</accession>
<feature type="transmembrane region" description="Helical" evidence="5">
    <location>
        <begin position="154"/>
        <end position="171"/>
    </location>
</feature>
<feature type="transmembrane region" description="Helical" evidence="5">
    <location>
        <begin position="310"/>
        <end position="330"/>
    </location>
</feature>
<organism evidence="6 7">
    <name type="scientific">Sporothrix curviconia</name>
    <dbReference type="NCBI Taxonomy" id="1260050"/>
    <lineage>
        <taxon>Eukaryota</taxon>
        <taxon>Fungi</taxon>
        <taxon>Dikarya</taxon>
        <taxon>Ascomycota</taxon>
        <taxon>Pezizomycotina</taxon>
        <taxon>Sordariomycetes</taxon>
        <taxon>Sordariomycetidae</taxon>
        <taxon>Ophiostomatales</taxon>
        <taxon>Ophiostomataceae</taxon>
        <taxon>Sporothrix</taxon>
    </lineage>
</organism>
<evidence type="ECO:0000256" key="3">
    <source>
        <dbReference type="ARBA" id="ARBA00022989"/>
    </source>
</evidence>
<feature type="transmembrane region" description="Helical" evidence="5">
    <location>
        <begin position="70"/>
        <end position="93"/>
    </location>
</feature>
<evidence type="ECO:0008006" key="8">
    <source>
        <dbReference type="Google" id="ProtNLM"/>
    </source>
</evidence>
<evidence type="ECO:0000313" key="6">
    <source>
        <dbReference type="EMBL" id="CAK7208147.1"/>
    </source>
</evidence>
<dbReference type="Gene3D" id="1.20.1250.20">
    <property type="entry name" value="MFS general substrate transporter like domains"/>
    <property type="match status" value="1"/>
</dbReference>
<evidence type="ECO:0000313" key="7">
    <source>
        <dbReference type="Proteomes" id="UP001642405"/>
    </source>
</evidence>
<comment type="caution">
    <text evidence="6">The sequence shown here is derived from an EMBL/GenBank/DDBJ whole genome shotgun (WGS) entry which is preliminary data.</text>
</comment>
<dbReference type="PANTHER" id="PTHR23502:SF149">
    <property type="entry name" value="TRANSPORTER, PUTATIVE-RELATED"/>
    <property type="match status" value="1"/>
</dbReference>
<reference evidence="6 7" key="1">
    <citation type="submission" date="2024-01" db="EMBL/GenBank/DDBJ databases">
        <authorList>
            <person name="Allen C."/>
            <person name="Tagirdzhanova G."/>
        </authorList>
    </citation>
    <scope>NUCLEOTIDE SEQUENCE [LARGE SCALE GENOMIC DNA]</scope>
</reference>
<keyword evidence="7" id="KW-1185">Reference proteome</keyword>
<gene>
    <name evidence="6" type="ORF">SCUCBS95973_000001</name>
</gene>
<evidence type="ECO:0000256" key="1">
    <source>
        <dbReference type="ARBA" id="ARBA00004141"/>
    </source>
</evidence>
<dbReference type="EMBL" id="CAWUHB010000001">
    <property type="protein sequence ID" value="CAK7208147.1"/>
    <property type="molecule type" value="Genomic_DNA"/>
</dbReference>
<evidence type="ECO:0000256" key="5">
    <source>
        <dbReference type="SAM" id="Phobius"/>
    </source>
</evidence>
<feature type="transmembrane region" description="Helical" evidence="5">
    <location>
        <begin position="418"/>
        <end position="440"/>
    </location>
</feature>
<dbReference type="PANTHER" id="PTHR23502">
    <property type="entry name" value="MAJOR FACILITATOR SUPERFAMILY"/>
    <property type="match status" value="1"/>
</dbReference>
<dbReference type="Proteomes" id="UP001642405">
    <property type="component" value="Unassembled WGS sequence"/>
</dbReference>
<dbReference type="InterPro" id="IPR036259">
    <property type="entry name" value="MFS_trans_sf"/>
</dbReference>
<protein>
    <recommendedName>
        <fullName evidence="8">MFS transporter</fullName>
    </recommendedName>
</protein>
<evidence type="ECO:0000256" key="2">
    <source>
        <dbReference type="ARBA" id="ARBA00022692"/>
    </source>
</evidence>
<dbReference type="InterPro" id="IPR011701">
    <property type="entry name" value="MFS"/>
</dbReference>